<dbReference type="AlphaFoldDB" id="A0A9B0TYY3"/>
<dbReference type="InterPro" id="IPR017907">
    <property type="entry name" value="Znf_RING_CS"/>
</dbReference>
<dbReference type="PROSITE" id="PS00518">
    <property type="entry name" value="ZF_RING_1"/>
    <property type="match status" value="1"/>
</dbReference>
<feature type="coiled-coil region" evidence="5">
    <location>
        <begin position="203"/>
        <end position="230"/>
    </location>
</feature>
<dbReference type="PANTHER" id="PTHR24103">
    <property type="entry name" value="E3 UBIQUITIN-PROTEIN LIGASE TRIM"/>
    <property type="match status" value="1"/>
</dbReference>
<evidence type="ECO:0000256" key="1">
    <source>
        <dbReference type="ARBA" id="ARBA00022723"/>
    </source>
</evidence>
<keyword evidence="8" id="KW-1185">Reference proteome</keyword>
<dbReference type="Gene3D" id="2.60.120.920">
    <property type="match status" value="1"/>
</dbReference>
<evidence type="ECO:0000256" key="4">
    <source>
        <dbReference type="PROSITE-ProRule" id="PRU00024"/>
    </source>
</evidence>
<dbReference type="OrthoDB" id="9448301at2759"/>
<protein>
    <submittedName>
        <fullName evidence="9">Tripartite motif-containing protein 43-like</fullName>
    </submittedName>
</protein>
<dbReference type="InterPro" id="IPR000315">
    <property type="entry name" value="Znf_B-box"/>
</dbReference>
<dbReference type="Gene3D" id="3.30.160.60">
    <property type="entry name" value="Classic Zinc Finger"/>
    <property type="match status" value="1"/>
</dbReference>
<evidence type="ECO:0000256" key="3">
    <source>
        <dbReference type="ARBA" id="ARBA00022833"/>
    </source>
</evidence>
<keyword evidence="2 4" id="KW-0863">Zinc-finger</keyword>
<keyword evidence="1" id="KW-0479">Metal-binding</keyword>
<keyword evidence="3" id="KW-0862">Zinc</keyword>
<dbReference type="InterPro" id="IPR001841">
    <property type="entry name" value="Znf_RING"/>
</dbReference>
<evidence type="ECO:0000256" key="5">
    <source>
        <dbReference type="SAM" id="Coils"/>
    </source>
</evidence>
<feature type="domain" description="RING-type" evidence="6">
    <location>
        <begin position="11"/>
        <end position="51"/>
    </location>
</feature>
<dbReference type="GeneID" id="102828716"/>
<keyword evidence="5" id="KW-0175">Coiled coil</keyword>
<dbReference type="GO" id="GO:0008270">
    <property type="term" value="F:zinc ion binding"/>
    <property type="evidence" value="ECO:0007669"/>
    <property type="project" value="UniProtKB-KW"/>
</dbReference>
<dbReference type="PROSITE" id="PS50119">
    <property type="entry name" value="ZF_BBOX"/>
    <property type="match status" value="1"/>
</dbReference>
<sequence length="363" mass="42621">MDSDCQKELTCFVCLNYLTDPITIDCGHSFCRHCLNLIWEKGTTAHCPICKEKTVQTELKTNILVKNLVFLARQAHLRQFLCSQEQMCGTHKETKTIFCEVSRNLFCVLCSNIQEHESHTHYSIEYAIEDYQEKLLRQMRSIWKKIQENEINLKKESQITKDWRCFVDVSSYMFTCVHRTFPPILFDESQHLKVLESEGKNSYKQLIKSEAAMEQKKKDLREMYEDLMTMCHKSDVELLKSFEDLLTRSEFVQQHMPQPVNPALNARPIPGLIEKVKQFQVNILFEYETCSKNCMLFEDVRHRSDLQDVPFHSSRSNCFPAWEAQEFTSGKHYWEIDVNNSYAVSELIPLTQHAFHPIAPNLL</sequence>
<dbReference type="InterPro" id="IPR050143">
    <property type="entry name" value="TRIM/RBCC"/>
</dbReference>
<dbReference type="InterPro" id="IPR013320">
    <property type="entry name" value="ConA-like_dom_sf"/>
</dbReference>
<gene>
    <name evidence="9" type="primary">LOC102828716</name>
</gene>
<dbReference type="RefSeq" id="XP_006871288.1">
    <property type="nucleotide sequence ID" value="XM_006871226.1"/>
</dbReference>
<evidence type="ECO:0000259" key="7">
    <source>
        <dbReference type="PROSITE" id="PS50119"/>
    </source>
</evidence>
<accession>A0A9B0TYY3</accession>
<dbReference type="SUPFAM" id="SSF57850">
    <property type="entry name" value="RING/U-box"/>
    <property type="match status" value="1"/>
</dbReference>
<feature type="domain" description="B box-type" evidence="7">
    <location>
        <begin position="83"/>
        <end position="124"/>
    </location>
</feature>
<organism evidence="8 9">
    <name type="scientific">Chrysochloris asiatica</name>
    <name type="common">Cape golden mole</name>
    <dbReference type="NCBI Taxonomy" id="185453"/>
    <lineage>
        <taxon>Eukaryota</taxon>
        <taxon>Metazoa</taxon>
        <taxon>Chordata</taxon>
        <taxon>Craniata</taxon>
        <taxon>Vertebrata</taxon>
        <taxon>Euteleostomi</taxon>
        <taxon>Mammalia</taxon>
        <taxon>Eutheria</taxon>
        <taxon>Afrotheria</taxon>
        <taxon>Chrysochloridae</taxon>
        <taxon>Chrysochlorinae</taxon>
        <taxon>Chrysochloris</taxon>
    </lineage>
</organism>
<dbReference type="Pfam" id="PF15227">
    <property type="entry name" value="zf-C3HC4_4"/>
    <property type="match status" value="1"/>
</dbReference>
<dbReference type="SUPFAM" id="SSF57845">
    <property type="entry name" value="B-box zinc-binding domain"/>
    <property type="match status" value="1"/>
</dbReference>
<evidence type="ECO:0000259" key="6">
    <source>
        <dbReference type="PROSITE" id="PS50089"/>
    </source>
</evidence>
<reference evidence="9" key="1">
    <citation type="submission" date="2025-08" db="UniProtKB">
        <authorList>
            <consortium name="RefSeq"/>
        </authorList>
    </citation>
    <scope>IDENTIFICATION</scope>
    <source>
        <tissue evidence="9">Spleen</tissue>
    </source>
</reference>
<dbReference type="SUPFAM" id="SSF49899">
    <property type="entry name" value="Concanavalin A-like lectins/glucanases"/>
    <property type="match status" value="1"/>
</dbReference>
<dbReference type="PROSITE" id="PS50089">
    <property type="entry name" value="ZF_RING_2"/>
    <property type="match status" value="1"/>
</dbReference>
<dbReference type="Proteomes" id="UP000504623">
    <property type="component" value="Unplaced"/>
</dbReference>
<name>A0A9B0TYY3_CHRAS</name>
<dbReference type="InterPro" id="IPR043136">
    <property type="entry name" value="B30.2/SPRY_sf"/>
</dbReference>
<dbReference type="SMART" id="SM00184">
    <property type="entry name" value="RING"/>
    <property type="match status" value="1"/>
</dbReference>
<evidence type="ECO:0000256" key="2">
    <source>
        <dbReference type="ARBA" id="ARBA00022771"/>
    </source>
</evidence>
<evidence type="ECO:0000313" key="9">
    <source>
        <dbReference type="RefSeq" id="XP_006871288.1"/>
    </source>
</evidence>
<dbReference type="InterPro" id="IPR013083">
    <property type="entry name" value="Znf_RING/FYVE/PHD"/>
</dbReference>
<proteinExistence type="predicted"/>
<dbReference type="Gene3D" id="3.30.40.10">
    <property type="entry name" value="Zinc/RING finger domain, C3HC4 (zinc finger)"/>
    <property type="match status" value="1"/>
</dbReference>
<evidence type="ECO:0000313" key="8">
    <source>
        <dbReference type="Proteomes" id="UP000504623"/>
    </source>
</evidence>